<evidence type="ECO:0000313" key="4">
    <source>
        <dbReference type="Proteomes" id="UP000673691"/>
    </source>
</evidence>
<dbReference type="AlphaFoldDB" id="A0A8H8A097"/>
<dbReference type="EMBL" id="JAEFCI010001857">
    <property type="protein sequence ID" value="KAG5462634.1"/>
    <property type="molecule type" value="Genomic_DNA"/>
</dbReference>
<evidence type="ECO:0000259" key="2">
    <source>
        <dbReference type="Pfam" id="PF10075"/>
    </source>
</evidence>
<comment type="caution">
    <text evidence="3">The sequence shown here is derived from an EMBL/GenBank/DDBJ whole genome shotgun (WGS) entry which is preliminary data.</text>
</comment>
<keyword evidence="1" id="KW-0647">Proteasome</keyword>
<dbReference type="GO" id="GO:0005829">
    <property type="term" value="C:cytosol"/>
    <property type="evidence" value="ECO:0007669"/>
    <property type="project" value="TreeGrafter"/>
</dbReference>
<evidence type="ECO:0000256" key="1">
    <source>
        <dbReference type="ARBA" id="ARBA00022942"/>
    </source>
</evidence>
<dbReference type="PANTHER" id="PTHR12387:SF0">
    <property type="entry name" value="26S PROTEASOME NON-ATPASE REGULATORY SUBUNIT 8"/>
    <property type="match status" value="1"/>
</dbReference>
<dbReference type="Gene3D" id="1.25.40.990">
    <property type="match status" value="1"/>
</dbReference>
<reference evidence="3 4" key="1">
    <citation type="journal article" name="Sci. Rep.">
        <title>Genome-scale phylogenetic analyses confirm Olpidium as the closest living zoosporic fungus to the non-flagellated, terrestrial fungi.</title>
        <authorList>
            <person name="Chang Y."/>
            <person name="Rochon D."/>
            <person name="Sekimoto S."/>
            <person name="Wang Y."/>
            <person name="Chovatia M."/>
            <person name="Sandor L."/>
            <person name="Salamov A."/>
            <person name="Grigoriev I.V."/>
            <person name="Stajich J.E."/>
            <person name="Spatafora J.W."/>
        </authorList>
    </citation>
    <scope>NUCLEOTIDE SEQUENCE [LARGE SCALE GENOMIC DNA]</scope>
    <source>
        <strain evidence="3">S191</strain>
    </source>
</reference>
<sequence length="138" mass="15945">MRPRSDVLRCCLRAVSPVRQNVYSAFETTSNPLDPSRLSYLSPGASPDQKILLLARDVLELGAQWSIRVKDIPSFERYMTQLLTYYHDYSSVLPESQRMYSLIGLNLLRLLAQNRISDFHTALETIELSLLHENIYIR</sequence>
<evidence type="ECO:0000313" key="3">
    <source>
        <dbReference type="EMBL" id="KAG5462634.1"/>
    </source>
</evidence>
<dbReference type="OrthoDB" id="8775810at2759"/>
<dbReference type="InterPro" id="IPR006746">
    <property type="entry name" value="26S_Psome_Rpn12"/>
</dbReference>
<dbReference type="Pfam" id="PF10075">
    <property type="entry name" value="CSN8_PSD8_EIF3K"/>
    <property type="match status" value="1"/>
</dbReference>
<proteinExistence type="predicted"/>
<keyword evidence="4" id="KW-1185">Reference proteome</keyword>
<feature type="non-terminal residue" evidence="3">
    <location>
        <position position="138"/>
    </location>
</feature>
<organism evidence="3 4">
    <name type="scientific">Olpidium bornovanus</name>
    <dbReference type="NCBI Taxonomy" id="278681"/>
    <lineage>
        <taxon>Eukaryota</taxon>
        <taxon>Fungi</taxon>
        <taxon>Fungi incertae sedis</taxon>
        <taxon>Olpidiomycota</taxon>
        <taxon>Olpidiomycotina</taxon>
        <taxon>Olpidiomycetes</taxon>
        <taxon>Olpidiales</taxon>
        <taxon>Olpidiaceae</taxon>
        <taxon>Olpidium</taxon>
    </lineage>
</organism>
<accession>A0A8H8A097</accession>
<dbReference type="InterPro" id="IPR033464">
    <property type="entry name" value="CSN8_PSD8_EIF3K"/>
</dbReference>
<gene>
    <name evidence="3" type="ORF">BJ554DRAFT_4305</name>
</gene>
<dbReference type="GO" id="GO:0043161">
    <property type="term" value="P:proteasome-mediated ubiquitin-dependent protein catabolic process"/>
    <property type="evidence" value="ECO:0007669"/>
    <property type="project" value="TreeGrafter"/>
</dbReference>
<name>A0A8H8A097_9FUNG</name>
<dbReference type="PANTHER" id="PTHR12387">
    <property type="entry name" value="26S PROTEASOME NON-ATPASE REGULATORY SUBUNIT 8"/>
    <property type="match status" value="1"/>
</dbReference>
<protein>
    <recommendedName>
        <fullName evidence="2">CSN8/PSMD8/EIF3K domain-containing protein</fullName>
    </recommendedName>
</protein>
<dbReference type="GO" id="GO:0008541">
    <property type="term" value="C:proteasome regulatory particle, lid subcomplex"/>
    <property type="evidence" value="ECO:0007669"/>
    <property type="project" value="TreeGrafter"/>
</dbReference>
<dbReference type="GO" id="GO:0005634">
    <property type="term" value="C:nucleus"/>
    <property type="evidence" value="ECO:0007669"/>
    <property type="project" value="TreeGrafter"/>
</dbReference>
<dbReference type="Proteomes" id="UP000673691">
    <property type="component" value="Unassembled WGS sequence"/>
</dbReference>
<feature type="domain" description="CSN8/PSMD8/EIF3K" evidence="2">
    <location>
        <begin position="98"/>
        <end position="137"/>
    </location>
</feature>